<sequence length="79" mass="8689">MFLEHLNAPRGLNHGQTSRGAYELRVGTLEPLLSDEVRLLRDHVYAIEIALGLGPGGQVYRTARVPLLFLPSNLLLGDP</sequence>
<evidence type="ECO:0000313" key="2">
    <source>
        <dbReference type="Proteomes" id="UP000237271"/>
    </source>
</evidence>
<dbReference type="OrthoDB" id="126917at2759"/>
<protein>
    <submittedName>
        <fullName evidence="1">Uncharacterized protein</fullName>
    </submittedName>
</protein>
<accession>A0A2P4XG91</accession>
<comment type="caution">
    <text evidence="1">The sequence shown here is derived from an EMBL/GenBank/DDBJ whole genome shotgun (WGS) entry which is preliminary data.</text>
</comment>
<dbReference type="AlphaFoldDB" id="A0A2P4XG91"/>
<gene>
    <name evidence="1" type="ORF">PHPALM_19890</name>
</gene>
<organism evidence="1 2">
    <name type="scientific">Phytophthora palmivora</name>
    <dbReference type="NCBI Taxonomy" id="4796"/>
    <lineage>
        <taxon>Eukaryota</taxon>
        <taxon>Sar</taxon>
        <taxon>Stramenopiles</taxon>
        <taxon>Oomycota</taxon>
        <taxon>Peronosporomycetes</taxon>
        <taxon>Peronosporales</taxon>
        <taxon>Peronosporaceae</taxon>
        <taxon>Phytophthora</taxon>
    </lineage>
</organism>
<dbReference type="Proteomes" id="UP000237271">
    <property type="component" value="Unassembled WGS sequence"/>
</dbReference>
<dbReference type="EMBL" id="NCKW01011078">
    <property type="protein sequence ID" value="POM64570.1"/>
    <property type="molecule type" value="Genomic_DNA"/>
</dbReference>
<name>A0A2P4XG91_9STRA</name>
<keyword evidence="2" id="KW-1185">Reference proteome</keyword>
<evidence type="ECO:0000313" key="1">
    <source>
        <dbReference type="EMBL" id="POM64570.1"/>
    </source>
</evidence>
<reference evidence="1 2" key="1">
    <citation type="journal article" date="2017" name="Genome Biol. Evol.">
        <title>Phytophthora megakarya and P. palmivora, closely related causal agents of cacao black pod rot, underwent increases in genome sizes and gene numbers by different mechanisms.</title>
        <authorList>
            <person name="Ali S.S."/>
            <person name="Shao J."/>
            <person name="Lary D.J."/>
            <person name="Kronmiller B."/>
            <person name="Shen D."/>
            <person name="Strem M.D."/>
            <person name="Amoako-Attah I."/>
            <person name="Akrofi A.Y."/>
            <person name="Begoude B.A."/>
            <person name="Ten Hoopen G.M."/>
            <person name="Coulibaly K."/>
            <person name="Kebe B.I."/>
            <person name="Melnick R.L."/>
            <person name="Guiltinan M.J."/>
            <person name="Tyler B.M."/>
            <person name="Meinhardt L.W."/>
            <person name="Bailey B.A."/>
        </authorList>
    </citation>
    <scope>NUCLEOTIDE SEQUENCE [LARGE SCALE GENOMIC DNA]</scope>
    <source>
        <strain evidence="2">sbr112.9</strain>
    </source>
</reference>
<proteinExistence type="predicted"/>